<evidence type="ECO:0000313" key="3">
    <source>
        <dbReference type="EnsemblPlants" id="KRH48262"/>
    </source>
</evidence>
<sequence length="66" mass="7473">MATEHIFETSNLPSPYNRSHYHVANPAQQNKASNYHSQNSTFPPNIPNAPFKTRIHSARIPSKKSN</sequence>
<reference evidence="3" key="2">
    <citation type="submission" date="2018-02" db="UniProtKB">
        <authorList>
            <consortium name="EnsemblPlants"/>
        </authorList>
    </citation>
    <scope>IDENTIFICATION</scope>
    <source>
        <strain evidence="3">Williams 82</strain>
    </source>
</reference>
<organism evidence="2">
    <name type="scientific">Glycine max</name>
    <name type="common">Soybean</name>
    <name type="synonym">Glycine hispida</name>
    <dbReference type="NCBI Taxonomy" id="3847"/>
    <lineage>
        <taxon>Eukaryota</taxon>
        <taxon>Viridiplantae</taxon>
        <taxon>Streptophyta</taxon>
        <taxon>Embryophyta</taxon>
        <taxon>Tracheophyta</taxon>
        <taxon>Spermatophyta</taxon>
        <taxon>Magnoliopsida</taxon>
        <taxon>eudicotyledons</taxon>
        <taxon>Gunneridae</taxon>
        <taxon>Pentapetalae</taxon>
        <taxon>rosids</taxon>
        <taxon>fabids</taxon>
        <taxon>Fabales</taxon>
        <taxon>Fabaceae</taxon>
        <taxon>Papilionoideae</taxon>
        <taxon>50 kb inversion clade</taxon>
        <taxon>NPAAA clade</taxon>
        <taxon>indigoferoid/millettioid clade</taxon>
        <taxon>Phaseoleae</taxon>
        <taxon>Glycine</taxon>
        <taxon>Glycine subgen. Soja</taxon>
    </lineage>
</organism>
<protein>
    <submittedName>
        <fullName evidence="2 3">Uncharacterized protein</fullName>
    </submittedName>
</protein>
<dbReference type="Gramene" id="KRH48262">
    <property type="protein sequence ID" value="KRH48262"/>
    <property type="gene ID" value="GLYMA_07G078400"/>
</dbReference>
<evidence type="ECO:0000313" key="4">
    <source>
        <dbReference type="Proteomes" id="UP000008827"/>
    </source>
</evidence>
<keyword evidence="4" id="KW-1185">Reference proteome</keyword>
<feature type="region of interest" description="Disordered" evidence="1">
    <location>
        <begin position="26"/>
        <end position="66"/>
    </location>
</feature>
<accession>A0A0R0J1H7</accession>
<dbReference type="InParanoid" id="A0A0R0J1H7"/>
<evidence type="ECO:0000256" key="1">
    <source>
        <dbReference type="SAM" id="MobiDB-lite"/>
    </source>
</evidence>
<feature type="compositionally biased region" description="Polar residues" evidence="1">
    <location>
        <begin position="26"/>
        <end position="43"/>
    </location>
</feature>
<feature type="compositionally biased region" description="Basic residues" evidence="1">
    <location>
        <begin position="53"/>
        <end position="66"/>
    </location>
</feature>
<name>A0A0R0J1H7_SOYBN</name>
<gene>
    <name evidence="2" type="ORF">GLYMA_07G078400</name>
</gene>
<dbReference type="EMBL" id="CM000840">
    <property type="protein sequence ID" value="KRH48262.1"/>
    <property type="molecule type" value="Genomic_DNA"/>
</dbReference>
<proteinExistence type="predicted"/>
<dbReference type="Proteomes" id="UP000008827">
    <property type="component" value="Chromosome 7"/>
</dbReference>
<dbReference type="EnsemblPlants" id="KRH48262">
    <property type="protein sequence ID" value="KRH48262"/>
    <property type="gene ID" value="GLYMA_07G078400"/>
</dbReference>
<reference evidence="2 3" key="1">
    <citation type="journal article" date="2010" name="Nature">
        <title>Genome sequence of the palaeopolyploid soybean.</title>
        <authorList>
            <person name="Schmutz J."/>
            <person name="Cannon S.B."/>
            <person name="Schlueter J."/>
            <person name="Ma J."/>
            <person name="Mitros T."/>
            <person name="Nelson W."/>
            <person name="Hyten D.L."/>
            <person name="Song Q."/>
            <person name="Thelen J.J."/>
            <person name="Cheng J."/>
            <person name="Xu D."/>
            <person name="Hellsten U."/>
            <person name="May G.D."/>
            <person name="Yu Y."/>
            <person name="Sakurai T."/>
            <person name="Umezawa T."/>
            <person name="Bhattacharyya M.K."/>
            <person name="Sandhu D."/>
            <person name="Valliyodan B."/>
            <person name="Lindquist E."/>
            <person name="Peto M."/>
            <person name="Grant D."/>
            <person name="Shu S."/>
            <person name="Goodstein D."/>
            <person name="Barry K."/>
            <person name="Futrell-Griggs M."/>
            <person name="Abernathy B."/>
            <person name="Du J."/>
            <person name="Tian Z."/>
            <person name="Zhu L."/>
            <person name="Gill N."/>
            <person name="Joshi T."/>
            <person name="Libault M."/>
            <person name="Sethuraman A."/>
            <person name="Zhang X.-C."/>
            <person name="Shinozaki K."/>
            <person name="Nguyen H.T."/>
            <person name="Wing R.A."/>
            <person name="Cregan P."/>
            <person name="Specht J."/>
            <person name="Grimwood J."/>
            <person name="Rokhsar D."/>
            <person name="Stacey G."/>
            <person name="Shoemaker R.C."/>
            <person name="Jackson S.A."/>
        </authorList>
    </citation>
    <scope>NUCLEOTIDE SEQUENCE [LARGE SCALE GENOMIC DNA]</scope>
    <source>
        <strain evidence="3">cv. Williams 82</strain>
        <tissue evidence="2">Callus</tissue>
    </source>
</reference>
<evidence type="ECO:0000313" key="2">
    <source>
        <dbReference type="EMBL" id="KRH48262.1"/>
    </source>
</evidence>
<dbReference type="AlphaFoldDB" id="A0A0R0J1H7"/>
<reference evidence="2" key="3">
    <citation type="submission" date="2018-07" db="EMBL/GenBank/DDBJ databases">
        <title>WGS assembly of Glycine max.</title>
        <authorList>
            <person name="Schmutz J."/>
            <person name="Cannon S."/>
            <person name="Schlueter J."/>
            <person name="Ma J."/>
            <person name="Mitros T."/>
            <person name="Nelson W."/>
            <person name="Hyten D."/>
            <person name="Song Q."/>
            <person name="Thelen J."/>
            <person name="Cheng J."/>
            <person name="Xu D."/>
            <person name="Hellsten U."/>
            <person name="May G."/>
            <person name="Yu Y."/>
            <person name="Sakurai T."/>
            <person name="Umezawa T."/>
            <person name="Bhattacharyya M."/>
            <person name="Sandhu D."/>
            <person name="Valliyodan B."/>
            <person name="Lindquist E."/>
            <person name="Peto M."/>
            <person name="Grant D."/>
            <person name="Shu S."/>
            <person name="Goodstein D."/>
            <person name="Barry K."/>
            <person name="Futrell-Griggs M."/>
            <person name="Abernathy B."/>
            <person name="Du J."/>
            <person name="Tian Z."/>
            <person name="Zhu L."/>
            <person name="Gill N."/>
            <person name="Joshi T."/>
            <person name="Libault M."/>
            <person name="Sethuraman A."/>
            <person name="Zhang X."/>
            <person name="Shinozaki K."/>
            <person name="Nguyen H."/>
            <person name="Wing R."/>
            <person name="Cregan P."/>
            <person name="Specht J."/>
            <person name="Grimwood J."/>
            <person name="Rokhsar D."/>
            <person name="Stacey G."/>
            <person name="Shoemaker R."/>
            <person name="Jackson S."/>
        </authorList>
    </citation>
    <scope>NUCLEOTIDE SEQUENCE</scope>
    <source>
        <tissue evidence="2">Callus</tissue>
    </source>
</reference>